<dbReference type="HOGENOM" id="CLU_058671_0_1_1"/>
<feature type="transmembrane region" description="Helical" evidence="5">
    <location>
        <begin position="62"/>
        <end position="84"/>
    </location>
</feature>
<dbReference type="OrthoDB" id="7933078at2759"/>
<proteinExistence type="inferred from homology"/>
<feature type="transmembrane region" description="Helical" evidence="5">
    <location>
        <begin position="36"/>
        <end position="56"/>
    </location>
</feature>
<evidence type="ECO:0000256" key="1">
    <source>
        <dbReference type="ARBA" id="ARBA00004141"/>
    </source>
</evidence>
<dbReference type="FunCoup" id="D8RV78">
    <property type="interactions" value="4205"/>
</dbReference>
<dbReference type="Pfam" id="PF01027">
    <property type="entry name" value="Bax1-I"/>
    <property type="match status" value="1"/>
</dbReference>
<dbReference type="Gramene" id="EFJ21534">
    <property type="protein sequence ID" value="EFJ21534"/>
    <property type="gene ID" value="SELMODRAFT_151868"/>
</dbReference>
<evidence type="ECO:0000256" key="3">
    <source>
        <dbReference type="ARBA" id="ARBA00022989"/>
    </source>
</evidence>
<feature type="transmembrane region" description="Helical" evidence="5">
    <location>
        <begin position="182"/>
        <end position="200"/>
    </location>
</feature>
<feature type="transmembrane region" description="Helical" evidence="5">
    <location>
        <begin position="125"/>
        <end position="143"/>
    </location>
</feature>
<evidence type="ECO:0000256" key="4">
    <source>
        <dbReference type="ARBA" id="ARBA00023136"/>
    </source>
</evidence>
<dbReference type="eggNOG" id="KOG2322">
    <property type="taxonomic scope" value="Eukaryota"/>
</dbReference>
<dbReference type="GO" id="GO:0016020">
    <property type="term" value="C:membrane"/>
    <property type="evidence" value="ECO:0000318"/>
    <property type="project" value="GO_Central"/>
</dbReference>
<protein>
    <recommendedName>
        <fullName evidence="9">BI1-like protein</fullName>
    </recommendedName>
</protein>
<dbReference type="EMBL" id="GL377599">
    <property type="protein sequence ID" value="EFJ21534.1"/>
    <property type="molecule type" value="Genomic_DNA"/>
</dbReference>
<keyword evidence="8" id="KW-1185">Reference proteome</keyword>
<dbReference type="AlphaFoldDB" id="D8RV78"/>
<comment type="subcellular location">
    <subcellularLocation>
        <location evidence="1">Membrane</location>
        <topology evidence="1">Multi-pass membrane protein</topology>
    </subcellularLocation>
</comment>
<feature type="transmembrane region" description="Helical" evidence="5">
    <location>
        <begin position="150"/>
        <end position="170"/>
    </location>
</feature>
<sequence>MWGGKQGYDYDIESGGLYPGLSADDSTLRWGFIRKVYGILTTQIVLTAIVASVVVFSRPVAMFFVTTPGLPIFLAFLPLILLCVIHPYRQSHPINLILLGIFTVCLSLPVGISCAFTRGDIVLEALILTAAIGFGLTAYTYWAAKRGQDFSFLGPFLFVAVIILILWGLIQSFFPITSLGTSIYAGIGALIFSAYIVYDTDNLIKRFDYDDYVWASIALYLDILNLFLALLQLLRQSD</sequence>
<dbReference type="GO" id="GO:0030968">
    <property type="term" value="P:endoplasmic reticulum unfolded protein response"/>
    <property type="evidence" value="ECO:0000318"/>
    <property type="project" value="GO_Central"/>
</dbReference>
<feature type="transmembrane region" description="Helical" evidence="5">
    <location>
        <begin position="212"/>
        <end position="234"/>
    </location>
</feature>
<keyword evidence="4 5" id="KW-0472">Membrane</keyword>
<dbReference type="KEGG" id="smo:SELMODRAFT_150230"/>
<gene>
    <name evidence="7" type="ORF">SELMODRAFT_150230</name>
    <name evidence="6" type="ORF">SELMODRAFT_151868</name>
</gene>
<evidence type="ECO:0000313" key="8">
    <source>
        <dbReference type="Proteomes" id="UP000001514"/>
    </source>
</evidence>
<evidence type="ECO:0000256" key="5">
    <source>
        <dbReference type="RuleBase" id="RU004379"/>
    </source>
</evidence>
<dbReference type="InterPro" id="IPR006214">
    <property type="entry name" value="Bax_inhibitor_1-related"/>
</dbReference>
<dbReference type="OMA" id="WAFCAVM"/>
<evidence type="ECO:0000256" key="2">
    <source>
        <dbReference type="ARBA" id="ARBA00022692"/>
    </source>
</evidence>
<keyword evidence="2 5" id="KW-0812">Transmembrane</keyword>
<keyword evidence="3 5" id="KW-1133">Transmembrane helix</keyword>
<dbReference type="STRING" id="88036.D8RV78"/>
<dbReference type="Gramene" id="EFJ23912">
    <property type="protein sequence ID" value="EFJ23912"/>
    <property type="gene ID" value="SELMODRAFT_150230"/>
</dbReference>
<organism evidence="8">
    <name type="scientific">Selaginella moellendorffii</name>
    <name type="common">Spikemoss</name>
    <dbReference type="NCBI Taxonomy" id="88036"/>
    <lineage>
        <taxon>Eukaryota</taxon>
        <taxon>Viridiplantae</taxon>
        <taxon>Streptophyta</taxon>
        <taxon>Embryophyta</taxon>
        <taxon>Tracheophyta</taxon>
        <taxon>Lycopodiopsida</taxon>
        <taxon>Selaginellales</taxon>
        <taxon>Selaginellaceae</taxon>
        <taxon>Selaginella</taxon>
    </lineage>
</organism>
<dbReference type="EMBL" id="GL377591">
    <property type="protein sequence ID" value="EFJ23912.1"/>
    <property type="molecule type" value="Genomic_DNA"/>
</dbReference>
<dbReference type="KEGG" id="smo:SELMODRAFT_151868"/>
<evidence type="ECO:0000313" key="7">
    <source>
        <dbReference type="EMBL" id="EFJ23912.1"/>
    </source>
</evidence>
<dbReference type="GO" id="GO:0005262">
    <property type="term" value="F:calcium channel activity"/>
    <property type="evidence" value="ECO:0000318"/>
    <property type="project" value="GO_Central"/>
</dbReference>
<dbReference type="PANTHER" id="PTHR23291">
    <property type="entry name" value="BAX INHIBITOR-RELATED"/>
    <property type="match status" value="1"/>
</dbReference>
<evidence type="ECO:0008006" key="9">
    <source>
        <dbReference type="Google" id="ProtNLM"/>
    </source>
</evidence>
<comment type="similarity">
    <text evidence="5">Belongs to the BI1 family.</text>
</comment>
<evidence type="ECO:0000313" key="6">
    <source>
        <dbReference type="EMBL" id="EFJ21534.1"/>
    </source>
</evidence>
<name>D8RV78_SELML</name>
<reference evidence="7 8" key="1">
    <citation type="journal article" date="2011" name="Science">
        <title>The Selaginella genome identifies genetic changes associated with the evolution of vascular plants.</title>
        <authorList>
            <person name="Banks J.A."/>
            <person name="Nishiyama T."/>
            <person name="Hasebe M."/>
            <person name="Bowman J.L."/>
            <person name="Gribskov M."/>
            <person name="dePamphilis C."/>
            <person name="Albert V.A."/>
            <person name="Aono N."/>
            <person name="Aoyama T."/>
            <person name="Ambrose B.A."/>
            <person name="Ashton N.W."/>
            <person name="Axtell M.J."/>
            <person name="Barker E."/>
            <person name="Barker M.S."/>
            <person name="Bennetzen J.L."/>
            <person name="Bonawitz N.D."/>
            <person name="Chapple C."/>
            <person name="Cheng C."/>
            <person name="Correa L.G."/>
            <person name="Dacre M."/>
            <person name="DeBarry J."/>
            <person name="Dreyer I."/>
            <person name="Elias M."/>
            <person name="Engstrom E.M."/>
            <person name="Estelle M."/>
            <person name="Feng L."/>
            <person name="Finet C."/>
            <person name="Floyd S.K."/>
            <person name="Frommer W.B."/>
            <person name="Fujita T."/>
            <person name="Gramzow L."/>
            <person name="Gutensohn M."/>
            <person name="Harholt J."/>
            <person name="Hattori M."/>
            <person name="Heyl A."/>
            <person name="Hirai T."/>
            <person name="Hiwatashi Y."/>
            <person name="Ishikawa M."/>
            <person name="Iwata M."/>
            <person name="Karol K.G."/>
            <person name="Koehler B."/>
            <person name="Kolukisaoglu U."/>
            <person name="Kubo M."/>
            <person name="Kurata T."/>
            <person name="Lalonde S."/>
            <person name="Li K."/>
            <person name="Li Y."/>
            <person name="Litt A."/>
            <person name="Lyons E."/>
            <person name="Manning G."/>
            <person name="Maruyama T."/>
            <person name="Michael T.P."/>
            <person name="Mikami K."/>
            <person name="Miyazaki S."/>
            <person name="Morinaga S."/>
            <person name="Murata T."/>
            <person name="Mueller-Roeber B."/>
            <person name="Nelson D.R."/>
            <person name="Obara M."/>
            <person name="Oguri Y."/>
            <person name="Olmstead R.G."/>
            <person name="Onodera N."/>
            <person name="Petersen B.L."/>
            <person name="Pils B."/>
            <person name="Prigge M."/>
            <person name="Rensing S.A."/>
            <person name="Riano-Pachon D.M."/>
            <person name="Roberts A.W."/>
            <person name="Sato Y."/>
            <person name="Scheller H.V."/>
            <person name="Schulz B."/>
            <person name="Schulz C."/>
            <person name="Shakirov E.V."/>
            <person name="Shibagaki N."/>
            <person name="Shinohara N."/>
            <person name="Shippen D.E."/>
            <person name="Soerensen I."/>
            <person name="Sotooka R."/>
            <person name="Sugimoto N."/>
            <person name="Sugita M."/>
            <person name="Sumikawa N."/>
            <person name="Tanurdzic M."/>
            <person name="Theissen G."/>
            <person name="Ulvskov P."/>
            <person name="Wakazuki S."/>
            <person name="Weng J.K."/>
            <person name="Willats W.W."/>
            <person name="Wipf D."/>
            <person name="Wolf P.G."/>
            <person name="Yang L."/>
            <person name="Zimmer A.D."/>
            <person name="Zhu Q."/>
            <person name="Mitros T."/>
            <person name="Hellsten U."/>
            <person name="Loque D."/>
            <person name="Otillar R."/>
            <person name="Salamov A."/>
            <person name="Schmutz J."/>
            <person name="Shapiro H."/>
            <person name="Lindquist E."/>
            <person name="Lucas S."/>
            <person name="Rokhsar D."/>
            <person name="Grigoriev I.V."/>
        </authorList>
    </citation>
    <scope>NUCLEOTIDE SEQUENCE [LARGE SCALE GENOMIC DNA]</scope>
</reference>
<accession>D8RV78</accession>
<dbReference type="Proteomes" id="UP000001514">
    <property type="component" value="Unassembled WGS sequence"/>
</dbReference>
<dbReference type="InParanoid" id="D8RV78"/>
<feature type="transmembrane region" description="Helical" evidence="5">
    <location>
        <begin position="96"/>
        <end position="119"/>
    </location>
</feature>
<dbReference type="PANTHER" id="PTHR23291:SF50">
    <property type="entry name" value="PROTEIN LIFEGUARD 4"/>
    <property type="match status" value="1"/>
</dbReference>